<dbReference type="GeneID" id="57579595"/>
<dbReference type="RefSeq" id="WP_013417132.1">
    <property type="nucleotide sequence ID" value="NC_014659.1"/>
</dbReference>
<evidence type="ECO:0000313" key="4">
    <source>
        <dbReference type="Proteomes" id="UP000006892"/>
    </source>
</evidence>
<dbReference type="GO" id="GO:0016491">
    <property type="term" value="F:oxidoreductase activity"/>
    <property type="evidence" value="ECO:0007669"/>
    <property type="project" value="UniProtKB-KW"/>
</dbReference>
<proteinExistence type="predicted"/>
<accession>A0A3S5YBJ7</accession>
<protein>
    <submittedName>
        <fullName evidence="3">FAD-dependent oxidoreductase</fullName>
    </submittedName>
</protein>
<gene>
    <name evidence="3" type="ordered locus">REQ_39570</name>
</gene>
<dbReference type="EMBL" id="FN563149">
    <property type="protein sequence ID" value="CBH49941.1"/>
    <property type="molecule type" value="Genomic_DNA"/>
</dbReference>
<keyword evidence="1" id="KW-0560">Oxidoreductase</keyword>
<dbReference type="InterPro" id="IPR036188">
    <property type="entry name" value="FAD/NAD-bd_sf"/>
</dbReference>
<organism evidence="3">
    <name type="scientific">Rhodococcus hoagii (strain 103S)</name>
    <name type="common">Rhodococcus equi</name>
    <dbReference type="NCBI Taxonomy" id="685727"/>
    <lineage>
        <taxon>Bacteria</taxon>
        <taxon>Bacillati</taxon>
        <taxon>Actinomycetota</taxon>
        <taxon>Actinomycetes</taxon>
        <taxon>Mycobacteriales</taxon>
        <taxon>Nocardiaceae</taxon>
        <taxon>Prescottella</taxon>
    </lineage>
</organism>
<dbReference type="KEGG" id="req:REQ_39570"/>
<dbReference type="PANTHER" id="PTHR13847">
    <property type="entry name" value="SARCOSINE DEHYDROGENASE-RELATED"/>
    <property type="match status" value="1"/>
</dbReference>
<reference evidence="3" key="1">
    <citation type="journal article" date="2010" name="PLoS Genet.">
        <title>The genome of a pathogenic rhodococcus: cooptive virulence underpinned by key gene acquisitions.</title>
        <authorList>
            <person name="Letek M."/>
            <person name="Gonzalez P."/>
            <person name="Macarthur I."/>
            <person name="Rodriguez H."/>
            <person name="Freeman T.C."/>
            <person name="Valero-Rello A."/>
            <person name="Blanco M."/>
            <person name="Buckley T."/>
            <person name="Cherevach I."/>
            <person name="Fahey R."/>
            <person name="Hapeshi A."/>
            <person name="Holdstock J."/>
            <person name="Leadon D."/>
            <person name="Navas J."/>
            <person name="Ocampo A."/>
            <person name="Quail M.A."/>
            <person name="Sanders M."/>
            <person name="Scortti M.M."/>
            <person name="Prescott J.F."/>
            <person name="Fogarty U."/>
            <person name="Meijer W.G."/>
            <person name="Parkhill J."/>
            <person name="Bentley S.D."/>
            <person name="Vazquez-Boland J.A."/>
        </authorList>
    </citation>
    <scope>NUCLEOTIDE SEQUENCE [LARGE SCALE GENOMIC DNA]</scope>
    <source>
        <strain evidence="3 4">103S</strain>
    </source>
</reference>
<dbReference type="Pfam" id="PF01266">
    <property type="entry name" value="DAO"/>
    <property type="match status" value="1"/>
</dbReference>
<dbReference type="PANTHER" id="PTHR13847:SF287">
    <property type="entry name" value="FAD-DEPENDENT OXIDOREDUCTASE DOMAIN-CONTAINING PROTEIN 1"/>
    <property type="match status" value="1"/>
</dbReference>
<evidence type="ECO:0000259" key="2">
    <source>
        <dbReference type="Pfam" id="PF01266"/>
    </source>
</evidence>
<name>A0A3S5YBJ7_RHOH1</name>
<evidence type="ECO:0000313" key="3">
    <source>
        <dbReference type="EMBL" id="CBH49941.1"/>
    </source>
</evidence>
<sequence length="400" mass="42586">MTEKATERARIVIVGGGLEGLAIAWQLADRGETDVLVLERDTLCGGMTGKSSGIVRCHYGVPSLAAMAWYGVEVFGRADEIFGTDIGFRQTGYVVGVGENNVEPLRANIEMHRTLGVPVDLVDADAVRALWPGIHLDDFAGFAYEPLGGHGDAYMTGMAYGARARALGVRIRQSTNVVRLISDDFGAVRGVLCADGTEILCDTVVLATGVWSPALAATAGVHLPIRAQREQLVLVDQGAPTPDVPTFSDLVNLQYIRREPNGHLLVGNSDHSNPEIADPDAYPNRATEDFVETAIGRLDRILPDMPDPRLASSYAGCYDITPDYNPIIGPSPAAGLFLAVGFSGHGFKISPAVGRLAADLLLDGISSDPAVDGNDFRYSRFGEGKPLVSLHPYAGAGEMR</sequence>
<dbReference type="Gene3D" id="3.30.9.10">
    <property type="entry name" value="D-Amino Acid Oxidase, subunit A, domain 2"/>
    <property type="match status" value="1"/>
</dbReference>
<dbReference type="AlphaFoldDB" id="A0A3S5YBJ7"/>
<dbReference type="SUPFAM" id="SSF51905">
    <property type="entry name" value="FAD/NAD(P)-binding domain"/>
    <property type="match status" value="1"/>
</dbReference>
<dbReference type="Gene3D" id="3.50.50.60">
    <property type="entry name" value="FAD/NAD(P)-binding domain"/>
    <property type="match status" value="1"/>
</dbReference>
<dbReference type="GO" id="GO:0005737">
    <property type="term" value="C:cytoplasm"/>
    <property type="evidence" value="ECO:0007669"/>
    <property type="project" value="TreeGrafter"/>
</dbReference>
<evidence type="ECO:0000256" key="1">
    <source>
        <dbReference type="ARBA" id="ARBA00023002"/>
    </source>
</evidence>
<dbReference type="Proteomes" id="UP001154400">
    <property type="component" value="Chromosome"/>
</dbReference>
<feature type="domain" description="FAD dependent oxidoreductase" evidence="2">
    <location>
        <begin position="10"/>
        <end position="360"/>
    </location>
</feature>
<dbReference type="InterPro" id="IPR006076">
    <property type="entry name" value="FAD-dep_OxRdtase"/>
</dbReference>